<dbReference type="Proteomes" id="UP000748025">
    <property type="component" value="Unassembled WGS sequence"/>
</dbReference>
<dbReference type="AlphaFoldDB" id="A0A9P7SZB0"/>
<proteinExistence type="predicted"/>
<comment type="caution">
    <text evidence="2">The sequence shown here is derived from an EMBL/GenBank/DDBJ whole genome shotgun (WGS) entry which is preliminary data.</text>
</comment>
<reference evidence="2" key="1">
    <citation type="journal article" date="2020" name="bioRxiv">
        <title>Whole genome comparisons of ergot fungi reveals the divergence and evolution of species within the genus Claviceps are the result of varying mechanisms driving genome evolution and host range expansion.</title>
        <authorList>
            <person name="Wyka S.A."/>
            <person name="Mondo S.J."/>
            <person name="Liu M."/>
            <person name="Dettman J."/>
            <person name="Nalam V."/>
            <person name="Broders K.D."/>
        </authorList>
    </citation>
    <scope>NUCLEOTIDE SEQUENCE</scope>
    <source>
        <strain evidence="2">CCC 602</strain>
    </source>
</reference>
<accession>A0A9P7SZB0</accession>
<protein>
    <submittedName>
        <fullName evidence="2">Uncharacterized protein</fullName>
    </submittedName>
</protein>
<name>A0A9P7SZB0_9HYPO</name>
<evidence type="ECO:0000313" key="2">
    <source>
        <dbReference type="EMBL" id="KAG6001670.1"/>
    </source>
</evidence>
<evidence type="ECO:0000313" key="3">
    <source>
        <dbReference type="Proteomes" id="UP000748025"/>
    </source>
</evidence>
<evidence type="ECO:0000256" key="1">
    <source>
        <dbReference type="SAM" id="MobiDB-lite"/>
    </source>
</evidence>
<dbReference type="EMBL" id="SRPW01001404">
    <property type="protein sequence ID" value="KAG6001670.1"/>
    <property type="molecule type" value="Genomic_DNA"/>
</dbReference>
<keyword evidence="3" id="KW-1185">Reference proteome</keyword>
<gene>
    <name evidence="2" type="ORF">E4U43_001260</name>
</gene>
<organism evidence="2 3">
    <name type="scientific">Claviceps pusilla</name>
    <dbReference type="NCBI Taxonomy" id="123648"/>
    <lineage>
        <taxon>Eukaryota</taxon>
        <taxon>Fungi</taxon>
        <taxon>Dikarya</taxon>
        <taxon>Ascomycota</taxon>
        <taxon>Pezizomycotina</taxon>
        <taxon>Sordariomycetes</taxon>
        <taxon>Hypocreomycetidae</taxon>
        <taxon>Hypocreales</taxon>
        <taxon>Clavicipitaceae</taxon>
        <taxon>Claviceps</taxon>
    </lineage>
</organism>
<feature type="region of interest" description="Disordered" evidence="1">
    <location>
        <begin position="32"/>
        <end position="68"/>
    </location>
</feature>
<sequence length="90" mass="9980">MNPEPDPKLKVTRPWAKINRILVRQLMPLEIPHPLNNQRNHPRPAPHADAAKSAAMESGRSVPAVKGSAFPVHTMIRMPMPGPRPSRVGE</sequence>